<keyword evidence="2" id="KW-1185">Reference proteome</keyword>
<evidence type="ECO:0000313" key="1">
    <source>
        <dbReference type="EMBL" id="TNY34095.1"/>
    </source>
</evidence>
<comment type="caution">
    <text evidence="1">The sequence shown here is derived from an EMBL/GenBank/DDBJ whole genome shotgun (WGS) entry which is preliminary data.</text>
</comment>
<dbReference type="InterPro" id="IPR035965">
    <property type="entry name" value="PAS-like_dom_sf"/>
</dbReference>
<dbReference type="Pfam" id="PF12860">
    <property type="entry name" value="PAS_7"/>
    <property type="match status" value="1"/>
</dbReference>
<name>A0A5C5GH56_9RHOB</name>
<gene>
    <name evidence="1" type="ORF">FHY64_12780</name>
</gene>
<organism evidence="1 2">
    <name type="scientific">Pelagovum pacificum</name>
    <dbReference type="NCBI Taxonomy" id="2588711"/>
    <lineage>
        <taxon>Bacteria</taxon>
        <taxon>Pseudomonadati</taxon>
        <taxon>Pseudomonadota</taxon>
        <taxon>Alphaproteobacteria</taxon>
        <taxon>Rhodobacterales</taxon>
        <taxon>Paracoccaceae</taxon>
        <taxon>Pelagovum</taxon>
    </lineage>
</organism>
<protein>
    <submittedName>
        <fullName evidence="1">PAS domain-containing protein</fullName>
    </submittedName>
</protein>
<reference evidence="1 2" key="1">
    <citation type="submission" date="2019-06" db="EMBL/GenBank/DDBJ databases">
        <title>Genome of new Rhodobacteraceae sp. SM1903.</title>
        <authorList>
            <person name="Ren X."/>
        </authorList>
    </citation>
    <scope>NUCLEOTIDE SEQUENCE [LARGE SCALE GENOMIC DNA]</scope>
    <source>
        <strain evidence="1 2">SM1903</strain>
    </source>
</reference>
<dbReference type="Proteomes" id="UP000314011">
    <property type="component" value="Unassembled WGS sequence"/>
</dbReference>
<dbReference type="AlphaFoldDB" id="A0A5C5GH56"/>
<evidence type="ECO:0000313" key="2">
    <source>
        <dbReference type="Proteomes" id="UP000314011"/>
    </source>
</evidence>
<dbReference type="SUPFAM" id="SSF55785">
    <property type="entry name" value="PYP-like sensor domain (PAS domain)"/>
    <property type="match status" value="1"/>
</dbReference>
<accession>A0A5C5GH56</accession>
<dbReference type="OrthoDB" id="9797304at2"/>
<sequence>MSEGASMSAVNLLALLLPASVCIAAIVTMLRRPDERKLLARQMMVEAESSVAFLFDGTRLADTTGPARDLLRGQRGTQPDDWVALTDLLARHFPDFEERVAMLGQDGRQRLTSPDGDSWADVEQWDGFTRICLYGALGSGGTFAPLALSAMEQELTALRALAEGAPLMIWRENEKRQVVWANQAYLQTAASVSGTEAEDWPPRRLFAEVGTSEPSDDVEEDRLPLDLPGGETLWYDVTTIRAVTGSMHFAISASAVVQAEAAQRNFVQTLSKTFADLAIGLAIFDRDRRLVMFNPALMELTHLPVDFLAMRPGISTFLDRLREQRMLPEPKDYGNWRHELAALEARATDGTYCENWALPGGQTFRVTGRPHPDGAIAFLFEDISAEVSLARRFRGQIETANSALDVMDEAIVVFTPGGTVALTNLAYDRLWHGDREDDAVPVVNQKLRDEAETWKAQCIATDFWPDIIASSTDPEMRKPWTGRTRRTDGRTVDCRVVPLPRGATMVGFTLPTEERGISTIPPTLYATGSP</sequence>
<dbReference type="EMBL" id="VFFF01000001">
    <property type="protein sequence ID" value="TNY34095.1"/>
    <property type="molecule type" value="Genomic_DNA"/>
</dbReference>
<proteinExistence type="predicted"/>